<feature type="domain" description="Glycosyltransferase subfamily 4-like N-terminal" evidence="1">
    <location>
        <begin position="110"/>
        <end position="188"/>
    </location>
</feature>
<dbReference type="KEGG" id="rhp:LPB142_01450"/>
<accession>A0A1D9MG12</accession>
<dbReference type="Pfam" id="PF13692">
    <property type="entry name" value="Glyco_trans_1_4"/>
    <property type="match status" value="1"/>
</dbReference>
<dbReference type="PANTHER" id="PTHR46401">
    <property type="entry name" value="GLYCOSYLTRANSFERASE WBBK-RELATED"/>
    <property type="match status" value="1"/>
</dbReference>
<proteinExistence type="predicted"/>
<dbReference type="EMBL" id="CP017781">
    <property type="protein sequence ID" value="AOZ70812.1"/>
    <property type="molecule type" value="Genomic_DNA"/>
</dbReference>
<dbReference type="GO" id="GO:0016757">
    <property type="term" value="F:glycosyltransferase activity"/>
    <property type="evidence" value="ECO:0007669"/>
    <property type="project" value="TreeGrafter"/>
</dbReference>
<evidence type="ECO:0000313" key="2">
    <source>
        <dbReference type="EMBL" id="AOZ70812.1"/>
    </source>
</evidence>
<protein>
    <recommendedName>
        <fullName evidence="1">Glycosyltransferase subfamily 4-like N-terminal domain-containing protein</fullName>
    </recommendedName>
</protein>
<dbReference type="InterPro" id="IPR028098">
    <property type="entry name" value="Glyco_trans_4-like_N"/>
</dbReference>
<organism evidence="2 3">
    <name type="scientific">Rhodobacter xanthinilyticus</name>
    <dbReference type="NCBI Taxonomy" id="1850250"/>
    <lineage>
        <taxon>Bacteria</taxon>
        <taxon>Pseudomonadati</taxon>
        <taxon>Pseudomonadota</taxon>
        <taxon>Alphaproteobacteria</taxon>
        <taxon>Rhodobacterales</taxon>
        <taxon>Rhodobacter group</taxon>
        <taxon>Rhodobacter</taxon>
    </lineage>
</organism>
<evidence type="ECO:0000313" key="3">
    <source>
        <dbReference type="Proteomes" id="UP000176562"/>
    </source>
</evidence>
<gene>
    <name evidence="2" type="ORF">LPB142_01450</name>
</gene>
<sequence>MAYLQALCRAPVPLYLLCRTSYGFLLLPGKAAEILLAGLSAPETLPCPAWIDRLRGRFTARARLEAALRARAMARAGHRGLTGLLARNLPQPASYLNVGQTTLRPETLRRLKRVPGLRAGVMIHDTIPLDFPQFANEGEPERFRAALAAAAAQADVLICNSAATAADVARHAPAAAGRCLVAPLGVDLVAPEPAAIPADLDLMPDYFVTLGTIEPRKNHAVLLDAWEEILRRKGPEAAPRLLILGRRGWRNAEVFARLDHLGALKGVVHELAGLSDGAVAALVAGAHALLMPSRAEGFGLPLLEAAGRGTKVIAAPLPVTGELLGNRAIYANPDDSYDWATKIMELAEENRAGHGAVGEKSDRIVIPTWTDHFNLVLNKM</sequence>
<dbReference type="AlphaFoldDB" id="A0A1D9MG12"/>
<keyword evidence="3" id="KW-1185">Reference proteome</keyword>
<dbReference type="Pfam" id="PF13439">
    <property type="entry name" value="Glyco_transf_4"/>
    <property type="match status" value="1"/>
</dbReference>
<dbReference type="STRING" id="1850250.LPB142_01450"/>
<dbReference type="PANTHER" id="PTHR46401:SF8">
    <property type="entry name" value="BLL6006 PROTEIN"/>
    <property type="match status" value="1"/>
</dbReference>
<dbReference type="CDD" id="cd03809">
    <property type="entry name" value="GT4_MtfB-like"/>
    <property type="match status" value="1"/>
</dbReference>
<dbReference type="Proteomes" id="UP000176562">
    <property type="component" value="Chromosome"/>
</dbReference>
<evidence type="ECO:0000259" key="1">
    <source>
        <dbReference type="Pfam" id="PF13439"/>
    </source>
</evidence>
<dbReference type="Gene3D" id="3.40.50.2000">
    <property type="entry name" value="Glycogen Phosphorylase B"/>
    <property type="match status" value="2"/>
</dbReference>
<dbReference type="SUPFAM" id="SSF53756">
    <property type="entry name" value="UDP-Glycosyltransferase/glycogen phosphorylase"/>
    <property type="match status" value="1"/>
</dbReference>
<reference evidence="2 3" key="1">
    <citation type="submission" date="2016-10" db="EMBL/GenBank/DDBJ databases">
        <title>Rhodobacter sp. LPB0142, isolated from sea water.</title>
        <authorList>
            <person name="Kim E."/>
            <person name="Yi H."/>
        </authorList>
    </citation>
    <scope>NUCLEOTIDE SEQUENCE [LARGE SCALE GENOMIC DNA]</scope>
    <source>
        <strain evidence="2 3">LPB0142</strain>
    </source>
</reference>
<name>A0A1D9MG12_9RHOB</name>